<organism evidence="2 3">
    <name type="scientific">Methanospirillum stamsii</name>
    <dbReference type="NCBI Taxonomy" id="1277351"/>
    <lineage>
        <taxon>Archaea</taxon>
        <taxon>Methanobacteriati</taxon>
        <taxon>Methanobacteriota</taxon>
        <taxon>Stenosarchaea group</taxon>
        <taxon>Methanomicrobia</taxon>
        <taxon>Methanomicrobiales</taxon>
        <taxon>Methanospirillaceae</taxon>
        <taxon>Methanospirillum</taxon>
    </lineage>
</organism>
<dbReference type="AlphaFoldDB" id="A0A2V2NCR2"/>
<gene>
    <name evidence="2" type="ORF">DLD82_11405</name>
</gene>
<proteinExistence type="predicted"/>
<dbReference type="OrthoDB" id="384314at2157"/>
<dbReference type="InterPro" id="IPR013229">
    <property type="entry name" value="PEGA"/>
</dbReference>
<feature type="domain" description="PEGA" evidence="1">
    <location>
        <begin position="40"/>
        <end position="100"/>
    </location>
</feature>
<accession>A0A2V2NCR2</accession>
<dbReference type="GeneID" id="97610943"/>
<comment type="caution">
    <text evidence="2">The sequence shown here is derived from an EMBL/GenBank/DDBJ whole genome shotgun (WGS) entry which is preliminary data.</text>
</comment>
<protein>
    <recommendedName>
        <fullName evidence="1">PEGA domain-containing protein</fullName>
    </recommendedName>
</protein>
<keyword evidence="3" id="KW-1185">Reference proteome</keyword>
<evidence type="ECO:0000313" key="2">
    <source>
        <dbReference type="EMBL" id="PWR73093.1"/>
    </source>
</evidence>
<dbReference type="RefSeq" id="WP_109941253.1">
    <property type="nucleotide sequence ID" value="NZ_CP176366.1"/>
</dbReference>
<dbReference type="EMBL" id="QGMZ01000022">
    <property type="protein sequence ID" value="PWR73093.1"/>
    <property type="molecule type" value="Genomic_DNA"/>
</dbReference>
<dbReference type="Pfam" id="PF08308">
    <property type="entry name" value="PEGA"/>
    <property type="match status" value="1"/>
</dbReference>
<sequence>MSLFKIFLIFLILVISIQGITADTGDGSSSDNMIGWYQFNSEPQGEVIFDGISFGSTPVSVPVQVYSNPVHDVTIKIEGYEEYNRQLTGNPAPGETIPVSLNTNLIANIQKLLSE</sequence>
<name>A0A2V2NCR2_9EURY</name>
<reference evidence="2 3" key="1">
    <citation type="submission" date="2018-05" db="EMBL/GenBank/DDBJ databases">
        <title>Draft genome of Methanospirillum stamsii Pt1.</title>
        <authorList>
            <person name="Dueholm M.S."/>
            <person name="Nielsen P.H."/>
            <person name="Bakmann L.F."/>
            <person name="Otzen D.E."/>
        </authorList>
    </citation>
    <scope>NUCLEOTIDE SEQUENCE [LARGE SCALE GENOMIC DNA]</scope>
    <source>
        <strain evidence="2 3">Pt1</strain>
    </source>
</reference>
<evidence type="ECO:0000313" key="3">
    <source>
        <dbReference type="Proteomes" id="UP000245934"/>
    </source>
</evidence>
<dbReference type="Proteomes" id="UP000245934">
    <property type="component" value="Unassembled WGS sequence"/>
</dbReference>
<evidence type="ECO:0000259" key="1">
    <source>
        <dbReference type="Pfam" id="PF08308"/>
    </source>
</evidence>